<sequence>MANRSYLYSLDVFPNYLKPRAIGLSESEYNIPLIYRILVSSAPQATESILFSGQGKIAITADYDGGVRKLEEFFSKLPQEYKEKADNVIKFLKDYKNRQLYIHLECAEIFAMEAESDDELEKKNAELVEEIKNIDEEIKKALKRIHYDGDTFDVREIEAKYWTNTLYFMPDSEDNVKEDEEPKPNAKLEPEQAHNEAKSDDIESYLAEPEYHQYGYGGGFFALIIKEGEKVALPLEPEKMFEEREYRLFVLSKDDEKLGEIEYHRAIELIRKFAYFETTDKVDGFDCLFFQNPPEKEFLLQILKEAQTENASAEITEPVAPQNPRITRTLVHGVRPTYFETVHVEGDENNPAGIEMARTVLTRAQSDAAMDFVFSESTQIDTDEDDEVFPIDSFSFYWAIQYCNALSITCALEPCYSIDGETNPRKWGSAPYSEYNSYTEKVNSDYENEEKYKRIVFNPNANGWRLPTLDECKRAAKTDGIQKDTIAELGLLLWVWRDDIPSHSAIISSNWNKEDLTAPFASPEVATPQYSIRICRNGGTVLPETVYYDWRKAKEEAEEYEEEAESYDENFNKEALERRAEEFYQSYKTQKSERAEKKQSKIKWSDILLPILIVIVGIILFALTHSRVVFYFVAFLFFIFSKNREDRKSSASSNDSNPYDYWTSKTKNLEVVKESDEQETPDYAGWWNYKSDGMNDFQHNQDSSVKSNDESENGNVGKYTHEQAKWILQRIHDTDGAETIRIKTAVKGTPLPLTASKFGGLPYWERTNEYPKSENGEPLYLLAQINFADVPHLPDFPEKGLLQIFVQAGDTWGLDFKDEKQKNWRIVYHKTISSIMAMSEADLRAMGVKTASDEKDEDEYLPFEKEYALSFEKQLTFVHPNCDDQFDDTVQAIAQELGFPVFDGGALDWFEEDDYNAFCVGEDYAQHQIGGFPNFTQNDVRRVGDVLLFQMDSEMGNGEDGKSKDWEILWGDCGIANFFISRADLKNLDFSNVLYNWDCY</sequence>
<dbReference type="Pfam" id="PF25135">
    <property type="entry name" value="DUF7822"/>
    <property type="match status" value="1"/>
</dbReference>
<dbReference type="OrthoDB" id="57088at2"/>
<dbReference type="PANTHER" id="PTHR36436">
    <property type="entry name" value="SLL5081 PROTEIN"/>
    <property type="match status" value="1"/>
</dbReference>
<dbReference type="RefSeq" id="WP_002704536.1">
    <property type="nucleotide sequence ID" value="NZ_AGRW01000047.1"/>
</dbReference>
<gene>
    <name evidence="5" type="ORF">TresaDRAFT_1061</name>
</gene>
<dbReference type="Proteomes" id="UP000003571">
    <property type="component" value="Unassembled WGS sequence"/>
</dbReference>
<keyword evidence="3" id="KW-0812">Transmembrane</keyword>
<feature type="transmembrane region" description="Helical" evidence="3">
    <location>
        <begin position="607"/>
        <end position="640"/>
    </location>
</feature>
<dbReference type="STRING" id="907348.TresaDRAFT_1061"/>
<dbReference type="InterPro" id="IPR035948">
    <property type="entry name" value="YwqG-like_sf"/>
</dbReference>
<dbReference type="PATRIC" id="fig|907348.3.peg.1630"/>
<dbReference type="SUPFAM" id="SSF103032">
    <property type="entry name" value="Hypothetical protein YwqG"/>
    <property type="match status" value="1"/>
</dbReference>
<comment type="caution">
    <text evidence="5">The sequence shown here is derived from an EMBL/GenBank/DDBJ whole genome shotgun (WGS) entry which is preliminary data.</text>
</comment>
<feature type="domain" description="DUF7822" evidence="4">
    <location>
        <begin position="19"/>
        <end position="146"/>
    </location>
</feature>
<dbReference type="Gene3D" id="3.90.1580.10">
    <property type="entry name" value="paralog of FGE (formylglycine-generating enzyme)"/>
    <property type="match status" value="1"/>
</dbReference>
<evidence type="ECO:0000313" key="5">
    <source>
        <dbReference type="EMBL" id="EIC01772.1"/>
    </source>
</evidence>
<dbReference type="EMBL" id="AGRW01000047">
    <property type="protein sequence ID" value="EIC01772.1"/>
    <property type="molecule type" value="Genomic_DNA"/>
</dbReference>
<keyword evidence="3" id="KW-0472">Membrane</keyword>
<feature type="region of interest" description="Disordered" evidence="2">
    <location>
        <begin position="172"/>
        <end position="200"/>
    </location>
</feature>
<keyword evidence="6" id="KW-1185">Reference proteome</keyword>
<organism evidence="5 6">
    <name type="scientific">Treponema saccharophilum DSM 2985</name>
    <dbReference type="NCBI Taxonomy" id="907348"/>
    <lineage>
        <taxon>Bacteria</taxon>
        <taxon>Pseudomonadati</taxon>
        <taxon>Spirochaetota</taxon>
        <taxon>Spirochaetia</taxon>
        <taxon>Spirochaetales</taxon>
        <taxon>Treponemataceae</taxon>
        <taxon>Treponema</taxon>
    </lineage>
</organism>
<dbReference type="Gene3D" id="2.30.320.10">
    <property type="entry name" value="YwqG-like"/>
    <property type="match status" value="1"/>
</dbReference>
<feature type="coiled-coil region" evidence="1">
    <location>
        <begin position="117"/>
        <end position="144"/>
    </location>
</feature>
<keyword evidence="1" id="KW-0175">Coiled coil</keyword>
<protein>
    <recommendedName>
        <fullName evidence="4">DUF7822 domain-containing protein</fullName>
    </recommendedName>
</protein>
<dbReference type="AlphaFoldDB" id="H7EL47"/>
<evidence type="ECO:0000256" key="2">
    <source>
        <dbReference type="SAM" id="MobiDB-lite"/>
    </source>
</evidence>
<dbReference type="PANTHER" id="PTHR36436:SF6">
    <property type="entry name" value="SLL5081 PROTEIN"/>
    <property type="match status" value="1"/>
</dbReference>
<keyword evidence="3" id="KW-1133">Transmembrane helix</keyword>
<reference evidence="5 6" key="1">
    <citation type="submission" date="2011-09" db="EMBL/GenBank/DDBJ databases">
        <title>The draft genome of Treponema saccharophilum DSM 2985.</title>
        <authorList>
            <consortium name="US DOE Joint Genome Institute (JGI-PGF)"/>
            <person name="Lucas S."/>
            <person name="Copeland A."/>
            <person name="Lapidus A."/>
            <person name="Glavina del Rio T."/>
            <person name="Dalin E."/>
            <person name="Tice H."/>
            <person name="Bruce D."/>
            <person name="Goodwin L."/>
            <person name="Pitluck S."/>
            <person name="Peters L."/>
            <person name="Kyrpides N."/>
            <person name="Mavromatis K."/>
            <person name="Ivanova N."/>
            <person name="Markowitz V."/>
            <person name="Cheng J.-F."/>
            <person name="Hugenholtz P."/>
            <person name="Woyke T."/>
            <person name="Wu D."/>
            <person name="Gronow S."/>
            <person name="Wellnitz S."/>
            <person name="Brambilla E."/>
            <person name="Klenk H.-P."/>
            <person name="Eisen J.A."/>
        </authorList>
    </citation>
    <scope>NUCLEOTIDE SEQUENCE [LARGE SCALE GENOMIC DNA]</scope>
    <source>
        <strain evidence="5 6">DSM 2985</strain>
    </source>
</reference>
<proteinExistence type="predicted"/>
<name>H7EL47_9SPIR</name>
<evidence type="ECO:0000313" key="6">
    <source>
        <dbReference type="Proteomes" id="UP000003571"/>
    </source>
</evidence>
<evidence type="ECO:0000256" key="3">
    <source>
        <dbReference type="SAM" id="Phobius"/>
    </source>
</evidence>
<dbReference type="InterPro" id="IPR056724">
    <property type="entry name" value="DUF7822"/>
</dbReference>
<dbReference type="InterPro" id="IPR042095">
    <property type="entry name" value="SUMF_sf"/>
</dbReference>
<feature type="compositionally biased region" description="Basic and acidic residues" evidence="2">
    <location>
        <begin position="180"/>
        <end position="200"/>
    </location>
</feature>
<feature type="coiled-coil region" evidence="1">
    <location>
        <begin position="550"/>
        <end position="593"/>
    </location>
</feature>
<dbReference type="Pfam" id="PF09234">
    <property type="entry name" value="DUF1963"/>
    <property type="match status" value="1"/>
</dbReference>
<dbReference type="InterPro" id="IPR015315">
    <property type="entry name" value="DUF1963"/>
</dbReference>
<evidence type="ECO:0000259" key="4">
    <source>
        <dbReference type="Pfam" id="PF25135"/>
    </source>
</evidence>
<dbReference type="eggNOG" id="COG3878">
    <property type="taxonomic scope" value="Bacteria"/>
</dbReference>
<accession>H7EL47</accession>
<evidence type="ECO:0000256" key="1">
    <source>
        <dbReference type="SAM" id="Coils"/>
    </source>
</evidence>